<dbReference type="PROSITE" id="PS50053">
    <property type="entry name" value="UBIQUITIN_2"/>
    <property type="match status" value="1"/>
</dbReference>
<dbReference type="GO" id="GO:0043130">
    <property type="term" value="F:ubiquitin binding"/>
    <property type="evidence" value="ECO:0007669"/>
    <property type="project" value="TreeGrafter"/>
</dbReference>
<dbReference type="GO" id="GO:0031593">
    <property type="term" value="F:polyubiquitin modification-dependent protein binding"/>
    <property type="evidence" value="ECO:0007669"/>
    <property type="project" value="TreeGrafter"/>
</dbReference>
<dbReference type="SMART" id="SM00165">
    <property type="entry name" value="UBA"/>
    <property type="match status" value="1"/>
</dbReference>
<evidence type="ECO:0000313" key="3">
    <source>
        <dbReference type="EMBL" id="GMT13480.1"/>
    </source>
</evidence>
<feature type="domain" description="Ubiquitin-like" evidence="2">
    <location>
        <begin position="1"/>
        <end position="76"/>
    </location>
</feature>
<dbReference type="Proteomes" id="UP001432322">
    <property type="component" value="Unassembled WGS sequence"/>
</dbReference>
<dbReference type="InterPro" id="IPR000626">
    <property type="entry name" value="Ubiquitin-like_dom"/>
</dbReference>
<dbReference type="FunFam" id="1.10.8.10:FF:000003">
    <property type="entry name" value="UV excision repair protein RAD23 homolog"/>
    <property type="match status" value="1"/>
</dbReference>
<dbReference type="Pfam" id="PF00240">
    <property type="entry name" value="ubiquitin"/>
    <property type="match status" value="1"/>
</dbReference>
<gene>
    <name evidence="3" type="ORF">PFISCL1PPCAC_4777</name>
</gene>
<dbReference type="FunFam" id="3.10.20.90:FF:000254">
    <property type="entry name" value="UV excision repair protein Rad23"/>
    <property type="match status" value="1"/>
</dbReference>
<reference evidence="3" key="1">
    <citation type="submission" date="2023-10" db="EMBL/GenBank/DDBJ databases">
        <title>Genome assembly of Pristionchus species.</title>
        <authorList>
            <person name="Yoshida K."/>
            <person name="Sommer R.J."/>
        </authorList>
    </citation>
    <scope>NUCLEOTIDE SEQUENCE</scope>
    <source>
        <strain evidence="3">RS5133</strain>
    </source>
</reference>
<keyword evidence="4" id="KW-1185">Reference proteome</keyword>
<dbReference type="EMBL" id="BTSY01000002">
    <property type="protein sequence ID" value="GMT13480.1"/>
    <property type="molecule type" value="Genomic_DNA"/>
</dbReference>
<feature type="domain" description="UBA" evidence="1">
    <location>
        <begin position="104"/>
        <end position="145"/>
    </location>
</feature>
<evidence type="ECO:0008006" key="5">
    <source>
        <dbReference type="Google" id="ProtNLM"/>
    </source>
</evidence>
<comment type="caution">
    <text evidence="3">The sequence shown here is derived from an EMBL/GenBank/DDBJ whole genome shotgun (WGS) entry which is preliminary data.</text>
</comment>
<protein>
    <recommendedName>
        <fullName evidence="5">UV excision repair protein RAD23</fullName>
    </recommendedName>
</protein>
<accession>A0AAV5V4M7</accession>
<dbReference type="PANTHER" id="PTHR10621">
    <property type="entry name" value="UV EXCISION REPAIR PROTEIN RAD23"/>
    <property type="match status" value="1"/>
</dbReference>
<dbReference type="GO" id="GO:0043161">
    <property type="term" value="P:proteasome-mediated ubiquitin-dependent protein catabolic process"/>
    <property type="evidence" value="ECO:0007669"/>
    <property type="project" value="TreeGrafter"/>
</dbReference>
<dbReference type="SMART" id="SM00213">
    <property type="entry name" value="UBQ"/>
    <property type="match status" value="1"/>
</dbReference>
<evidence type="ECO:0000313" key="4">
    <source>
        <dbReference type="Proteomes" id="UP001432322"/>
    </source>
</evidence>
<dbReference type="AlphaFoldDB" id="A0AAV5V4M7"/>
<dbReference type="Gene3D" id="1.10.8.10">
    <property type="entry name" value="DNA helicase RuvA subunit, C-terminal domain"/>
    <property type="match status" value="1"/>
</dbReference>
<dbReference type="Pfam" id="PF00627">
    <property type="entry name" value="UBA"/>
    <property type="match status" value="1"/>
</dbReference>
<dbReference type="SUPFAM" id="SSF54236">
    <property type="entry name" value="Ubiquitin-like"/>
    <property type="match status" value="1"/>
</dbReference>
<dbReference type="GO" id="GO:0070628">
    <property type="term" value="F:proteasome binding"/>
    <property type="evidence" value="ECO:0007669"/>
    <property type="project" value="TreeGrafter"/>
</dbReference>
<dbReference type="PROSITE" id="PS50030">
    <property type="entry name" value="UBA"/>
    <property type="match status" value="1"/>
</dbReference>
<feature type="non-terminal residue" evidence="3">
    <location>
        <position position="155"/>
    </location>
</feature>
<sequence length="155" mass="16281">MEITFKTLSQDTFKLRVDPTDKISDVKEKIADVRGDAAELQKLIYNGRVLPDDKTAADCGLDAAKFVVVMVSKPPQPAAAAAAAPEADAPIAEPEALEDPVVLTAEQENAVQAIMGMGFPREESIVALEAANFNPDVAFNFLLGGAGGGGRRGGR</sequence>
<dbReference type="Gene3D" id="3.10.20.90">
    <property type="entry name" value="Phosphatidylinositol 3-kinase Catalytic Subunit, Chain A, domain 1"/>
    <property type="match status" value="1"/>
</dbReference>
<name>A0AAV5V4M7_9BILA</name>
<dbReference type="GO" id="GO:0005654">
    <property type="term" value="C:nucleoplasm"/>
    <property type="evidence" value="ECO:0007669"/>
    <property type="project" value="TreeGrafter"/>
</dbReference>
<dbReference type="SUPFAM" id="SSF46934">
    <property type="entry name" value="UBA-like"/>
    <property type="match status" value="1"/>
</dbReference>
<evidence type="ECO:0000259" key="2">
    <source>
        <dbReference type="PROSITE" id="PS50053"/>
    </source>
</evidence>
<dbReference type="CDD" id="cd01805">
    <property type="entry name" value="Ubl_Rad23"/>
    <property type="match status" value="1"/>
</dbReference>
<dbReference type="InterPro" id="IPR029071">
    <property type="entry name" value="Ubiquitin-like_domsf"/>
</dbReference>
<organism evidence="3 4">
    <name type="scientific">Pristionchus fissidentatus</name>
    <dbReference type="NCBI Taxonomy" id="1538716"/>
    <lineage>
        <taxon>Eukaryota</taxon>
        <taxon>Metazoa</taxon>
        <taxon>Ecdysozoa</taxon>
        <taxon>Nematoda</taxon>
        <taxon>Chromadorea</taxon>
        <taxon>Rhabditida</taxon>
        <taxon>Rhabditina</taxon>
        <taxon>Diplogasteromorpha</taxon>
        <taxon>Diplogasteroidea</taxon>
        <taxon>Neodiplogasteridae</taxon>
        <taxon>Pristionchus</taxon>
    </lineage>
</organism>
<evidence type="ECO:0000259" key="1">
    <source>
        <dbReference type="PROSITE" id="PS50030"/>
    </source>
</evidence>
<dbReference type="PANTHER" id="PTHR10621:SF0">
    <property type="entry name" value="UV EXCISION REPAIR PROTEIN RAD23"/>
    <property type="match status" value="1"/>
</dbReference>
<dbReference type="InterPro" id="IPR009060">
    <property type="entry name" value="UBA-like_sf"/>
</dbReference>
<dbReference type="InterPro" id="IPR015940">
    <property type="entry name" value="UBA"/>
</dbReference>
<proteinExistence type="predicted"/>
<dbReference type="GO" id="GO:0005829">
    <property type="term" value="C:cytosol"/>
    <property type="evidence" value="ECO:0007669"/>
    <property type="project" value="TreeGrafter"/>
</dbReference>